<dbReference type="Proteomes" id="UP000826656">
    <property type="component" value="Unassembled WGS sequence"/>
</dbReference>
<evidence type="ECO:0000313" key="2">
    <source>
        <dbReference type="EMBL" id="KAH0744504.1"/>
    </source>
</evidence>
<evidence type="ECO:0000256" key="1">
    <source>
        <dbReference type="SAM" id="Phobius"/>
    </source>
</evidence>
<reference evidence="2 3" key="1">
    <citation type="journal article" date="2021" name="bioRxiv">
        <title>Chromosome-scale and haplotype-resolved genome assembly of a tetraploid potato cultivar.</title>
        <authorList>
            <person name="Sun H."/>
            <person name="Jiao W.-B."/>
            <person name="Krause K."/>
            <person name="Campoy J.A."/>
            <person name="Goel M."/>
            <person name="Folz-Donahue K."/>
            <person name="Kukat C."/>
            <person name="Huettel B."/>
            <person name="Schneeberger K."/>
        </authorList>
    </citation>
    <scope>NUCLEOTIDE SEQUENCE [LARGE SCALE GENOMIC DNA]</scope>
    <source>
        <strain evidence="2">SolTubOtavaFocal</strain>
        <tissue evidence="2">Leaves</tissue>
    </source>
</reference>
<organism evidence="2 3">
    <name type="scientific">Solanum tuberosum</name>
    <name type="common">Potato</name>
    <dbReference type="NCBI Taxonomy" id="4113"/>
    <lineage>
        <taxon>Eukaryota</taxon>
        <taxon>Viridiplantae</taxon>
        <taxon>Streptophyta</taxon>
        <taxon>Embryophyta</taxon>
        <taxon>Tracheophyta</taxon>
        <taxon>Spermatophyta</taxon>
        <taxon>Magnoliopsida</taxon>
        <taxon>eudicotyledons</taxon>
        <taxon>Gunneridae</taxon>
        <taxon>Pentapetalae</taxon>
        <taxon>asterids</taxon>
        <taxon>lamiids</taxon>
        <taxon>Solanales</taxon>
        <taxon>Solanaceae</taxon>
        <taxon>Solanoideae</taxon>
        <taxon>Solaneae</taxon>
        <taxon>Solanum</taxon>
    </lineage>
</organism>
<keyword evidence="1" id="KW-1133">Transmembrane helix</keyword>
<evidence type="ECO:0000313" key="3">
    <source>
        <dbReference type="Proteomes" id="UP000826656"/>
    </source>
</evidence>
<accession>A0ABQ7UCB5</accession>
<dbReference type="EMBL" id="JAIVGD010000023">
    <property type="protein sequence ID" value="KAH0744504.1"/>
    <property type="molecule type" value="Genomic_DNA"/>
</dbReference>
<keyword evidence="1" id="KW-0472">Membrane</keyword>
<comment type="caution">
    <text evidence="2">The sequence shown here is derived from an EMBL/GenBank/DDBJ whole genome shotgun (WGS) entry which is preliminary data.</text>
</comment>
<name>A0ABQ7UCB5_SOLTU</name>
<proteinExistence type="predicted"/>
<sequence length="109" mass="12168">MRVNICEIYLDTHNSFYIPNLGIMKNFSSLVVCLFVLFIVLCTKTRGIHLESSKECNYPLPGAIKPCDPEKCNTQCFDKYQNKPDPPGITGTLLGGTCLGDDCNCTFYC</sequence>
<protein>
    <recommendedName>
        <fullName evidence="4">Defensin-like protein</fullName>
    </recommendedName>
</protein>
<keyword evidence="3" id="KW-1185">Reference proteome</keyword>
<evidence type="ECO:0008006" key="4">
    <source>
        <dbReference type="Google" id="ProtNLM"/>
    </source>
</evidence>
<feature type="transmembrane region" description="Helical" evidence="1">
    <location>
        <begin position="23"/>
        <end position="42"/>
    </location>
</feature>
<keyword evidence="1" id="KW-0812">Transmembrane</keyword>
<gene>
    <name evidence="2" type="ORF">KY290_032497</name>
</gene>